<dbReference type="SUPFAM" id="SSF56281">
    <property type="entry name" value="Metallo-hydrolase/oxidoreductase"/>
    <property type="match status" value="1"/>
</dbReference>
<dbReference type="InterPro" id="IPR001279">
    <property type="entry name" value="Metallo-B-lactamas"/>
</dbReference>
<dbReference type="AlphaFoldDB" id="A0AAF0J7W0"/>
<gene>
    <name evidence="2" type="ORF">MNAN1_002442</name>
</gene>
<dbReference type="CDD" id="cd16279">
    <property type="entry name" value="metallo-hydrolase-like_MBL-fold"/>
    <property type="match status" value="1"/>
</dbReference>
<feature type="domain" description="Metallo-beta-lactamase" evidence="1">
    <location>
        <begin position="74"/>
        <end position="262"/>
    </location>
</feature>
<dbReference type="Gene3D" id="3.60.15.10">
    <property type="entry name" value="Ribonuclease Z/Hydroxyacylglutathione hydrolase-like"/>
    <property type="match status" value="1"/>
</dbReference>
<evidence type="ECO:0000313" key="2">
    <source>
        <dbReference type="EMBL" id="WFD27445.1"/>
    </source>
</evidence>
<reference evidence="2" key="1">
    <citation type="submission" date="2023-03" db="EMBL/GenBank/DDBJ databases">
        <title>Mating type loci evolution in Malassezia.</title>
        <authorList>
            <person name="Coelho M.A."/>
        </authorList>
    </citation>
    <scope>NUCLEOTIDE SEQUENCE</scope>
    <source>
        <strain evidence="2">CBS 9557</strain>
    </source>
</reference>
<keyword evidence="3" id="KW-1185">Reference proteome</keyword>
<dbReference type="PANTHER" id="PTHR42663:SF6">
    <property type="entry name" value="HYDROLASE C777.06C-RELATED"/>
    <property type="match status" value="1"/>
</dbReference>
<accession>A0AAF0J7W0</accession>
<proteinExistence type="predicted"/>
<evidence type="ECO:0000259" key="1">
    <source>
        <dbReference type="Pfam" id="PF12706"/>
    </source>
</evidence>
<protein>
    <recommendedName>
        <fullName evidence="1">Metallo-beta-lactamase domain-containing protein</fullName>
    </recommendedName>
</protein>
<dbReference type="InterPro" id="IPR036866">
    <property type="entry name" value="RibonucZ/Hydroxyglut_hydro"/>
</dbReference>
<sequence>MAPLPRPTSQWLDQVLFLGTGTSSQVPAIHCITGEETECVTCHDAIRPGSKNRRFCTSLFVVGSHPDKPDSTCTILIDCGKSFYESALRFFPRYHLRRIDAVLLTHGHADAILGLDDLRSWTMGGCIQGHVDVYLSHECMETVQQTFPYLIDRSRATGGGDVGALRWHLIDSHKPFYVGADQIEVVPLPVEHGFSSGGHKPFECLGFRIDSMSYISDCHHIPENTLTRMLGSDMVILDGLMMHRHKSHFSIPQAIDFLLELSLRHSQSGLPTPSLALLTDITHRVEHERTEADLQRLLLGMRAWLQQHSNATSSRWWHDVWDLKENETTRRLALRSHTDAQGPAHPLVPPIHLAYDGLPIPFVKRDT</sequence>
<dbReference type="EMBL" id="CP119895">
    <property type="protein sequence ID" value="WFD27445.1"/>
    <property type="molecule type" value="Genomic_DNA"/>
</dbReference>
<name>A0AAF0J7W0_9BASI</name>
<dbReference type="PANTHER" id="PTHR42663">
    <property type="entry name" value="HYDROLASE C777.06C-RELATED-RELATED"/>
    <property type="match status" value="1"/>
</dbReference>
<organism evidence="2 3">
    <name type="scientific">Malassezia nana</name>
    <dbReference type="NCBI Taxonomy" id="180528"/>
    <lineage>
        <taxon>Eukaryota</taxon>
        <taxon>Fungi</taxon>
        <taxon>Dikarya</taxon>
        <taxon>Basidiomycota</taxon>
        <taxon>Ustilaginomycotina</taxon>
        <taxon>Malasseziomycetes</taxon>
        <taxon>Malasseziales</taxon>
        <taxon>Malasseziaceae</taxon>
        <taxon>Malassezia</taxon>
    </lineage>
</organism>
<dbReference type="Pfam" id="PF12706">
    <property type="entry name" value="Lactamase_B_2"/>
    <property type="match status" value="1"/>
</dbReference>
<evidence type="ECO:0000313" key="3">
    <source>
        <dbReference type="Proteomes" id="UP001213623"/>
    </source>
</evidence>
<dbReference type="Proteomes" id="UP001213623">
    <property type="component" value="Chromosome 4"/>
</dbReference>